<protein>
    <submittedName>
        <fullName evidence="1">Uncharacterized protein</fullName>
    </submittedName>
</protein>
<sequence length="96" mass="10404">MLHSYFSTLGFNFLHVSPFRASLYPPLLPPLTSPPSLKLSVSLPELTLSLAFALTGQSPRAENPLPSLLFLSIHLCSSLSIHLCLTPGTSWSVTNI</sequence>
<keyword evidence="2" id="KW-1185">Reference proteome</keyword>
<reference evidence="1 2" key="1">
    <citation type="journal article" date="2021" name="Sci. Rep.">
        <title>Chromosome anchoring in Senegalese sole (Solea senegalensis) reveals sex-associated markers and genome rearrangements in flatfish.</title>
        <authorList>
            <person name="Guerrero-Cozar I."/>
            <person name="Gomez-Garrido J."/>
            <person name="Berbel C."/>
            <person name="Martinez-Blanch J.F."/>
            <person name="Alioto T."/>
            <person name="Claros M.G."/>
            <person name="Gagnaire P.A."/>
            <person name="Manchado M."/>
        </authorList>
    </citation>
    <scope>NUCLEOTIDE SEQUENCE [LARGE SCALE GENOMIC DNA]</scope>
    <source>
        <strain evidence="1">Sse05_10M</strain>
    </source>
</reference>
<evidence type="ECO:0000313" key="2">
    <source>
        <dbReference type="Proteomes" id="UP000693946"/>
    </source>
</evidence>
<dbReference type="Proteomes" id="UP000693946">
    <property type="component" value="Linkage Group LG6"/>
</dbReference>
<dbReference type="EMBL" id="JAGKHQ010000018">
    <property type="protein sequence ID" value="KAG7486544.1"/>
    <property type="molecule type" value="Genomic_DNA"/>
</dbReference>
<organism evidence="1 2">
    <name type="scientific">Solea senegalensis</name>
    <name type="common">Senegalese sole</name>
    <dbReference type="NCBI Taxonomy" id="28829"/>
    <lineage>
        <taxon>Eukaryota</taxon>
        <taxon>Metazoa</taxon>
        <taxon>Chordata</taxon>
        <taxon>Craniata</taxon>
        <taxon>Vertebrata</taxon>
        <taxon>Euteleostomi</taxon>
        <taxon>Actinopterygii</taxon>
        <taxon>Neopterygii</taxon>
        <taxon>Teleostei</taxon>
        <taxon>Neoteleostei</taxon>
        <taxon>Acanthomorphata</taxon>
        <taxon>Carangaria</taxon>
        <taxon>Pleuronectiformes</taxon>
        <taxon>Pleuronectoidei</taxon>
        <taxon>Soleidae</taxon>
        <taxon>Solea</taxon>
    </lineage>
</organism>
<proteinExistence type="predicted"/>
<comment type="caution">
    <text evidence="1">The sequence shown here is derived from an EMBL/GenBank/DDBJ whole genome shotgun (WGS) entry which is preliminary data.</text>
</comment>
<accession>A0AAV6QCG7</accession>
<gene>
    <name evidence="1" type="ORF">JOB18_033349</name>
</gene>
<dbReference type="AlphaFoldDB" id="A0AAV6QCG7"/>
<evidence type="ECO:0000313" key="1">
    <source>
        <dbReference type="EMBL" id="KAG7486544.1"/>
    </source>
</evidence>
<name>A0AAV6QCG7_SOLSE</name>